<dbReference type="Pfam" id="PF00072">
    <property type="entry name" value="Response_reg"/>
    <property type="match status" value="1"/>
</dbReference>
<dbReference type="RefSeq" id="WP_238199562.1">
    <property type="nucleotide sequence ID" value="NZ_BPQZ01000040.1"/>
</dbReference>
<dbReference type="SUPFAM" id="SSF52172">
    <property type="entry name" value="CheY-like"/>
    <property type="match status" value="1"/>
</dbReference>
<dbReference type="AlphaFoldDB" id="A0AA37WRC4"/>
<evidence type="ECO:0000259" key="2">
    <source>
        <dbReference type="PROSITE" id="PS50110"/>
    </source>
</evidence>
<dbReference type="GO" id="GO:0000160">
    <property type="term" value="P:phosphorelay signal transduction system"/>
    <property type="evidence" value="ECO:0007669"/>
    <property type="project" value="InterPro"/>
</dbReference>
<keyword evidence="4" id="KW-1185">Reference proteome</keyword>
<organism evidence="3 4">
    <name type="scientific">Methylobacterium tardum</name>
    <dbReference type="NCBI Taxonomy" id="374432"/>
    <lineage>
        <taxon>Bacteria</taxon>
        <taxon>Pseudomonadati</taxon>
        <taxon>Pseudomonadota</taxon>
        <taxon>Alphaproteobacteria</taxon>
        <taxon>Hyphomicrobiales</taxon>
        <taxon>Methylobacteriaceae</taxon>
        <taxon>Methylobacterium</taxon>
    </lineage>
</organism>
<evidence type="ECO:0000313" key="4">
    <source>
        <dbReference type="Proteomes" id="UP001157440"/>
    </source>
</evidence>
<dbReference type="InterPro" id="IPR001789">
    <property type="entry name" value="Sig_transdc_resp-reg_receiver"/>
</dbReference>
<gene>
    <name evidence="3" type="ORF">GCM10007890_18620</name>
</gene>
<evidence type="ECO:0000256" key="1">
    <source>
        <dbReference type="PROSITE-ProRule" id="PRU00169"/>
    </source>
</evidence>
<comment type="caution">
    <text evidence="3">The sequence shown here is derived from an EMBL/GenBank/DDBJ whole genome shotgun (WGS) entry which is preliminary data.</text>
</comment>
<keyword evidence="1" id="KW-0597">Phosphoprotein</keyword>
<name>A0AA37WRC4_9HYPH</name>
<proteinExistence type="predicted"/>
<sequence length="91" mass="9728">MDLLERDGADILVSDLIMPGGLDGLAFANEARRRWPTLPVILVAGYSTSAARATELGYPLYMKPFDMAELAKGIRAQLGEEGWHLAAAGPG</sequence>
<dbReference type="EMBL" id="BSPL01000011">
    <property type="protein sequence ID" value="GLS69849.1"/>
    <property type="molecule type" value="Genomic_DNA"/>
</dbReference>
<reference evidence="4" key="1">
    <citation type="journal article" date="2019" name="Int. J. Syst. Evol. Microbiol.">
        <title>The Global Catalogue of Microorganisms (GCM) 10K type strain sequencing project: providing services to taxonomists for standard genome sequencing and annotation.</title>
        <authorList>
            <consortium name="The Broad Institute Genomics Platform"/>
            <consortium name="The Broad Institute Genome Sequencing Center for Infectious Disease"/>
            <person name="Wu L."/>
            <person name="Ma J."/>
        </authorList>
    </citation>
    <scope>NUCLEOTIDE SEQUENCE [LARGE SCALE GENOMIC DNA]</scope>
    <source>
        <strain evidence="4">NBRC 103632</strain>
    </source>
</reference>
<dbReference type="Gene3D" id="3.40.50.2300">
    <property type="match status" value="1"/>
</dbReference>
<dbReference type="InterPro" id="IPR011006">
    <property type="entry name" value="CheY-like_superfamily"/>
</dbReference>
<protein>
    <recommendedName>
        <fullName evidence="2">Response regulatory domain-containing protein</fullName>
    </recommendedName>
</protein>
<evidence type="ECO:0000313" key="3">
    <source>
        <dbReference type="EMBL" id="GLS69849.1"/>
    </source>
</evidence>
<accession>A0AA37WRC4</accession>
<feature type="domain" description="Response regulatory" evidence="2">
    <location>
        <begin position="1"/>
        <end position="78"/>
    </location>
</feature>
<dbReference type="PROSITE" id="PS50110">
    <property type="entry name" value="RESPONSE_REGULATORY"/>
    <property type="match status" value="1"/>
</dbReference>
<feature type="modified residue" description="4-aspartylphosphate" evidence="1">
    <location>
        <position position="15"/>
    </location>
</feature>
<dbReference type="Proteomes" id="UP001157440">
    <property type="component" value="Unassembled WGS sequence"/>
</dbReference>